<keyword evidence="2" id="KW-0472">Membrane</keyword>
<feature type="transmembrane region" description="Helical" evidence="2">
    <location>
        <begin position="100"/>
        <end position="118"/>
    </location>
</feature>
<evidence type="ECO:0000256" key="1">
    <source>
        <dbReference type="ARBA" id="ARBA00004141"/>
    </source>
</evidence>
<dbReference type="InterPro" id="IPR033344">
    <property type="entry name" value="CURT1"/>
</dbReference>
<dbReference type="GO" id="GO:0016020">
    <property type="term" value="C:membrane"/>
    <property type="evidence" value="ECO:0007669"/>
    <property type="project" value="UniProtKB-SubCell"/>
</dbReference>
<comment type="subcellular location">
    <subcellularLocation>
        <location evidence="1">Membrane</location>
        <topology evidence="1">Multi-pass membrane protein</topology>
    </subcellularLocation>
</comment>
<organism evidence="4 5">
    <name type="scientific">Salvia divinorum</name>
    <name type="common">Maria pastora</name>
    <name type="synonym">Diviner's sage</name>
    <dbReference type="NCBI Taxonomy" id="28513"/>
    <lineage>
        <taxon>Eukaryota</taxon>
        <taxon>Viridiplantae</taxon>
        <taxon>Streptophyta</taxon>
        <taxon>Embryophyta</taxon>
        <taxon>Tracheophyta</taxon>
        <taxon>Spermatophyta</taxon>
        <taxon>Magnoliopsida</taxon>
        <taxon>eudicotyledons</taxon>
        <taxon>Gunneridae</taxon>
        <taxon>Pentapetalae</taxon>
        <taxon>asterids</taxon>
        <taxon>lamiids</taxon>
        <taxon>Lamiales</taxon>
        <taxon>Lamiaceae</taxon>
        <taxon>Nepetoideae</taxon>
        <taxon>Mentheae</taxon>
        <taxon>Salviinae</taxon>
        <taxon>Salvia</taxon>
        <taxon>Salvia subgen. Calosphace</taxon>
    </lineage>
</organism>
<reference evidence="4 5" key="1">
    <citation type="submission" date="2024-06" db="EMBL/GenBank/DDBJ databases">
        <title>A chromosome level genome sequence of Diviner's sage (Salvia divinorum).</title>
        <authorList>
            <person name="Ford S.A."/>
            <person name="Ro D.-K."/>
            <person name="Ness R.W."/>
            <person name="Phillips M.A."/>
        </authorList>
    </citation>
    <scope>NUCLEOTIDE SEQUENCE [LARGE SCALE GENOMIC DNA]</scope>
    <source>
        <strain evidence="4">SAF-2024a</strain>
        <tissue evidence="4">Leaf</tissue>
    </source>
</reference>
<dbReference type="Pfam" id="PF14159">
    <property type="entry name" value="CAAD"/>
    <property type="match status" value="1"/>
</dbReference>
<comment type="caution">
    <text evidence="4">The sequence shown here is derived from an EMBL/GenBank/DDBJ whole genome shotgun (WGS) entry which is preliminary data.</text>
</comment>
<dbReference type="EMBL" id="JBEAFC010000004">
    <property type="protein sequence ID" value="KAL1559076.1"/>
    <property type="molecule type" value="Genomic_DNA"/>
</dbReference>
<feature type="transmembrane region" description="Helical" evidence="2">
    <location>
        <begin position="72"/>
        <end position="94"/>
    </location>
</feature>
<gene>
    <name evidence="4" type="ORF">AAHA92_09459</name>
</gene>
<protein>
    <submittedName>
        <fullName evidence="4">Protein CURVATURE THYLAKOID 1C, chloroplastic-like isoform X1</fullName>
    </submittedName>
</protein>
<dbReference type="InterPro" id="IPR025564">
    <property type="entry name" value="CAAD_dom"/>
</dbReference>
<keyword evidence="2" id="KW-0812">Transmembrane</keyword>
<dbReference type="AlphaFoldDB" id="A0ABD1HVI3"/>
<feature type="domain" description="Cyanobacterial aminoacyl-tRNA synthetase CAAD" evidence="3">
    <location>
        <begin position="60"/>
        <end position="143"/>
    </location>
</feature>
<evidence type="ECO:0000259" key="3">
    <source>
        <dbReference type="Pfam" id="PF14159"/>
    </source>
</evidence>
<evidence type="ECO:0000313" key="5">
    <source>
        <dbReference type="Proteomes" id="UP001567538"/>
    </source>
</evidence>
<sequence length="144" mass="15925">MASILTRMPSPPLMVVNGKKPIFGRPRRFAFPTARVERLDRFGVIAKATGESSESSIAKSIQDIWDKSEDRVALIGLGFAGVVGFWAAVNIVTAVDKLPIVPSLLELIGLLFASWFTYRYLLFKPDRQELSQKVSKSISDILGQ</sequence>
<name>A0ABD1HVI3_SALDI</name>
<accession>A0ABD1HVI3</accession>
<dbReference type="PANTHER" id="PTHR33222:SF3">
    <property type="entry name" value="PROTEIN CURVATURE THYLAKOID 1C, CHLOROPLASTIC"/>
    <property type="match status" value="1"/>
</dbReference>
<dbReference type="PANTHER" id="PTHR33222">
    <property type="match status" value="1"/>
</dbReference>
<evidence type="ECO:0000313" key="4">
    <source>
        <dbReference type="EMBL" id="KAL1559076.1"/>
    </source>
</evidence>
<proteinExistence type="predicted"/>
<keyword evidence="2" id="KW-1133">Transmembrane helix</keyword>
<evidence type="ECO:0000256" key="2">
    <source>
        <dbReference type="SAM" id="Phobius"/>
    </source>
</evidence>
<dbReference type="Proteomes" id="UP001567538">
    <property type="component" value="Unassembled WGS sequence"/>
</dbReference>
<keyword evidence="5" id="KW-1185">Reference proteome</keyword>